<sequence>MMITYTINMAQVSTFQFNSLCFPSSLTSRKYYHQRRSFNVTCALLHSNGVHSRRLASATLLLLHCLYIPRDAVAATIFNKYMKRKKLDPLESYIPAVILAQLQIQELGELLEADKPVYAACRSLLRSGPAASLRVNIRAVAQYASDGDDGKSAFTNVDQCLSLTYCHLTFRALEDLDSQLLHASRNEPDISIESMKSEIGAAVNALDSLLDTVPTDILNKGKVIANAYQTQEEDATDNQDPELKQLESLL</sequence>
<reference evidence="3 4" key="1">
    <citation type="submission" date="2024-01" db="EMBL/GenBank/DDBJ databases">
        <title>The complete chloroplast genome sequence of Lithospermum erythrorhizon: insights into the phylogenetic relationship among Boraginaceae species and the maternal lineages of purple gromwells.</title>
        <authorList>
            <person name="Okada T."/>
            <person name="Watanabe K."/>
        </authorList>
    </citation>
    <scope>NUCLEOTIDE SEQUENCE [LARGE SCALE GENOMIC DNA]</scope>
</reference>
<accession>A0AAV3Q194</accession>
<organism evidence="3 4">
    <name type="scientific">Lithospermum erythrorhizon</name>
    <name type="common">Purple gromwell</name>
    <name type="synonym">Lithospermum officinale var. erythrorhizon</name>
    <dbReference type="NCBI Taxonomy" id="34254"/>
    <lineage>
        <taxon>Eukaryota</taxon>
        <taxon>Viridiplantae</taxon>
        <taxon>Streptophyta</taxon>
        <taxon>Embryophyta</taxon>
        <taxon>Tracheophyta</taxon>
        <taxon>Spermatophyta</taxon>
        <taxon>Magnoliopsida</taxon>
        <taxon>eudicotyledons</taxon>
        <taxon>Gunneridae</taxon>
        <taxon>Pentapetalae</taxon>
        <taxon>asterids</taxon>
        <taxon>lamiids</taxon>
        <taxon>Boraginales</taxon>
        <taxon>Boraginaceae</taxon>
        <taxon>Boraginoideae</taxon>
        <taxon>Lithospermeae</taxon>
        <taxon>Lithospermum</taxon>
    </lineage>
</organism>
<dbReference type="InterPro" id="IPR057202">
    <property type="entry name" value="DUF7880"/>
</dbReference>
<feature type="region of interest" description="Disordered" evidence="1">
    <location>
        <begin position="231"/>
        <end position="250"/>
    </location>
</feature>
<evidence type="ECO:0000313" key="3">
    <source>
        <dbReference type="EMBL" id="GAA0157275.1"/>
    </source>
</evidence>
<dbReference type="EMBL" id="BAABME010003070">
    <property type="protein sequence ID" value="GAA0157275.1"/>
    <property type="molecule type" value="Genomic_DNA"/>
</dbReference>
<feature type="compositionally biased region" description="Acidic residues" evidence="1">
    <location>
        <begin position="231"/>
        <end position="240"/>
    </location>
</feature>
<gene>
    <name evidence="3" type="ORF">LIER_14580</name>
</gene>
<dbReference type="Proteomes" id="UP001454036">
    <property type="component" value="Unassembled WGS sequence"/>
</dbReference>
<dbReference type="AlphaFoldDB" id="A0AAV3Q194"/>
<evidence type="ECO:0000313" key="4">
    <source>
        <dbReference type="Proteomes" id="UP001454036"/>
    </source>
</evidence>
<evidence type="ECO:0000256" key="1">
    <source>
        <dbReference type="SAM" id="MobiDB-lite"/>
    </source>
</evidence>
<dbReference type="PANTHER" id="PTHR36014:SF1">
    <property type="entry name" value="OS03G0176700 PROTEIN"/>
    <property type="match status" value="1"/>
</dbReference>
<dbReference type="Pfam" id="PF25306">
    <property type="entry name" value="DUF7880"/>
    <property type="match status" value="1"/>
</dbReference>
<name>A0AAV3Q194_LITER</name>
<dbReference type="PANTHER" id="PTHR36014">
    <property type="entry name" value="OS03G0176600 PROTEIN"/>
    <property type="match status" value="1"/>
</dbReference>
<feature type="compositionally biased region" description="Basic and acidic residues" evidence="1">
    <location>
        <begin position="241"/>
        <end position="250"/>
    </location>
</feature>
<proteinExistence type="predicted"/>
<evidence type="ECO:0000259" key="2">
    <source>
        <dbReference type="Pfam" id="PF25306"/>
    </source>
</evidence>
<comment type="caution">
    <text evidence="3">The sequence shown here is derived from an EMBL/GenBank/DDBJ whole genome shotgun (WGS) entry which is preliminary data.</text>
</comment>
<protein>
    <recommendedName>
        <fullName evidence="2">DUF7880 domain-containing protein</fullName>
    </recommendedName>
</protein>
<feature type="domain" description="DUF7880" evidence="2">
    <location>
        <begin position="89"/>
        <end position="223"/>
    </location>
</feature>
<keyword evidence="4" id="KW-1185">Reference proteome</keyword>